<dbReference type="SUPFAM" id="SSF53597">
    <property type="entry name" value="Dihydrofolate reductase-like"/>
    <property type="match status" value="1"/>
</dbReference>
<reference evidence="3" key="1">
    <citation type="submission" date="2016-10" db="EMBL/GenBank/DDBJ databases">
        <authorList>
            <person name="Varghese N."/>
            <person name="Submissions S."/>
        </authorList>
    </citation>
    <scope>NUCLEOTIDE SEQUENCE [LARGE SCALE GENOMIC DNA]</scope>
    <source>
        <strain evidence="3">DSM 22127</strain>
    </source>
</reference>
<protein>
    <submittedName>
        <fullName evidence="2">Dihydrofolate reductase</fullName>
    </submittedName>
</protein>
<dbReference type="GO" id="GO:0009231">
    <property type="term" value="P:riboflavin biosynthetic process"/>
    <property type="evidence" value="ECO:0007669"/>
    <property type="project" value="InterPro"/>
</dbReference>
<dbReference type="RefSeq" id="WP_091728866.1">
    <property type="nucleotide sequence ID" value="NZ_LT629757.1"/>
</dbReference>
<sequence>MTRTVFYTATTLDGFLADDHDSLAWLFTQDIDQAGPGGYEPFIAGVGALVMGATTYAWVRDQLRENGETWSYEQPCWVFTHRDLEPLAPEVRFVSGPVTDHAEEIRAAAGERDVWVVGGGDLAGQHADAGLLDQVVVAIAPVTLGAGRPLFPRRQELALVETARNGDFVTATYDVRGPLRD</sequence>
<dbReference type="InterPro" id="IPR050765">
    <property type="entry name" value="Riboflavin_Biosynth_HTPR"/>
</dbReference>
<dbReference type="InterPro" id="IPR002734">
    <property type="entry name" value="RibDG_C"/>
</dbReference>
<dbReference type="PANTHER" id="PTHR38011:SF11">
    <property type="entry name" value="2,5-DIAMINO-6-RIBOSYLAMINO-4(3H)-PYRIMIDINONE 5'-PHOSPHATE REDUCTASE"/>
    <property type="match status" value="1"/>
</dbReference>
<gene>
    <name evidence="2" type="ORF">SAMN04488570_1915</name>
</gene>
<dbReference type="Pfam" id="PF01872">
    <property type="entry name" value="RibD_C"/>
    <property type="match status" value="1"/>
</dbReference>
<dbReference type="GO" id="GO:0008703">
    <property type="term" value="F:5-amino-6-(5-phosphoribosylamino)uracil reductase activity"/>
    <property type="evidence" value="ECO:0007669"/>
    <property type="project" value="InterPro"/>
</dbReference>
<dbReference type="InterPro" id="IPR024072">
    <property type="entry name" value="DHFR-like_dom_sf"/>
</dbReference>
<dbReference type="AlphaFoldDB" id="A0A1H1SBY8"/>
<evidence type="ECO:0000313" key="3">
    <source>
        <dbReference type="Proteomes" id="UP000198859"/>
    </source>
</evidence>
<dbReference type="Gene3D" id="3.40.430.10">
    <property type="entry name" value="Dihydrofolate Reductase, subunit A"/>
    <property type="match status" value="1"/>
</dbReference>
<evidence type="ECO:0000313" key="2">
    <source>
        <dbReference type="EMBL" id="SDS45383.1"/>
    </source>
</evidence>
<name>A0A1H1SBY8_9ACTN</name>
<dbReference type="PANTHER" id="PTHR38011">
    <property type="entry name" value="DIHYDROFOLATE REDUCTASE FAMILY PROTEIN (AFU_ORTHOLOGUE AFUA_8G06820)"/>
    <property type="match status" value="1"/>
</dbReference>
<dbReference type="STRING" id="642780.SAMN04488570_1915"/>
<dbReference type="OrthoDB" id="3427770at2"/>
<organism evidence="2 3">
    <name type="scientific">Nocardioides scoriae</name>
    <dbReference type="NCBI Taxonomy" id="642780"/>
    <lineage>
        <taxon>Bacteria</taxon>
        <taxon>Bacillati</taxon>
        <taxon>Actinomycetota</taxon>
        <taxon>Actinomycetes</taxon>
        <taxon>Propionibacteriales</taxon>
        <taxon>Nocardioidaceae</taxon>
        <taxon>Nocardioides</taxon>
    </lineage>
</organism>
<keyword evidence="3" id="KW-1185">Reference proteome</keyword>
<accession>A0A1H1SBY8</accession>
<proteinExistence type="predicted"/>
<evidence type="ECO:0000259" key="1">
    <source>
        <dbReference type="Pfam" id="PF01872"/>
    </source>
</evidence>
<dbReference type="Proteomes" id="UP000198859">
    <property type="component" value="Chromosome I"/>
</dbReference>
<dbReference type="EMBL" id="LT629757">
    <property type="protein sequence ID" value="SDS45383.1"/>
    <property type="molecule type" value="Genomic_DNA"/>
</dbReference>
<feature type="domain" description="Bacterial bifunctional deaminase-reductase C-terminal" evidence="1">
    <location>
        <begin position="9"/>
        <end position="156"/>
    </location>
</feature>